<dbReference type="AlphaFoldDB" id="W7QQ15"/>
<keyword evidence="17" id="KW-1185">Reference proteome</keyword>
<dbReference type="GO" id="GO:0008914">
    <property type="term" value="F:leucyl-tRNA--protein transferase activity"/>
    <property type="evidence" value="ECO:0007669"/>
    <property type="project" value="UniProtKB-UniRule"/>
</dbReference>
<organism evidence="16 17">
    <name type="scientific">Catenovulum agarivorans DS-2</name>
    <dbReference type="NCBI Taxonomy" id="1328313"/>
    <lineage>
        <taxon>Bacteria</taxon>
        <taxon>Pseudomonadati</taxon>
        <taxon>Pseudomonadota</taxon>
        <taxon>Gammaproteobacteria</taxon>
        <taxon>Alteromonadales</taxon>
        <taxon>Alteromonadaceae</taxon>
        <taxon>Catenovulum</taxon>
    </lineage>
</organism>
<comment type="catalytic activity">
    <reaction evidence="7 15">
        <text>N-terminal L-lysyl-[protein] + L-leucyl-tRNA(Leu) = N-terminal L-leucyl-L-lysyl-[protein] + tRNA(Leu) + H(+)</text>
        <dbReference type="Rhea" id="RHEA:12340"/>
        <dbReference type="Rhea" id="RHEA-COMP:9613"/>
        <dbReference type="Rhea" id="RHEA-COMP:9622"/>
        <dbReference type="Rhea" id="RHEA-COMP:12670"/>
        <dbReference type="Rhea" id="RHEA-COMP:12671"/>
        <dbReference type="ChEBI" id="CHEBI:15378"/>
        <dbReference type="ChEBI" id="CHEBI:65249"/>
        <dbReference type="ChEBI" id="CHEBI:78442"/>
        <dbReference type="ChEBI" id="CHEBI:78494"/>
        <dbReference type="ChEBI" id="CHEBI:133043"/>
        <dbReference type="EC" id="2.3.2.6"/>
    </reaction>
</comment>
<reference evidence="16 17" key="1">
    <citation type="journal article" date="2014" name="Genome Announc.">
        <title>Draft Genome Sequence of the Agar-Degrading Bacterium Catenovulum sp. Strain DS-2, Isolated from Intestines of Haliotis diversicolor.</title>
        <authorList>
            <person name="Shan D."/>
            <person name="Li X."/>
            <person name="Gu Z."/>
            <person name="Wei G."/>
            <person name="Gao Z."/>
            <person name="Shao Z."/>
        </authorList>
    </citation>
    <scope>NUCLEOTIDE SEQUENCE [LARGE SCALE GENOMIC DNA]</scope>
    <source>
        <strain evidence="16 17">DS-2</strain>
    </source>
</reference>
<dbReference type="SUPFAM" id="SSF55729">
    <property type="entry name" value="Acyl-CoA N-acyltransferases (Nat)"/>
    <property type="match status" value="1"/>
</dbReference>
<dbReference type="Gene3D" id="3.30.70.3550">
    <property type="entry name" value="Leucyl/phenylalanyl-tRNA-protein transferase, N-terminal domain"/>
    <property type="match status" value="1"/>
</dbReference>
<dbReference type="InterPro" id="IPR004616">
    <property type="entry name" value="Leu/Phe-tRNA_Trfase"/>
</dbReference>
<evidence type="ECO:0000256" key="12">
    <source>
        <dbReference type="ARBA" id="ARBA00077136"/>
    </source>
</evidence>
<evidence type="ECO:0000256" key="3">
    <source>
        <dbReference type="ARBA" id="ARBA00022679"/>
    </source>
</evidence>
<dbReference type="PANTHER" id="PTHR30098">
    <property type="entry name" value="LEUCYL/PHENYLALANYL-TRNA--PROTEIN TRANSFERASE"/>
    <property type="match status" value="1"/>
</dbReference>
<evidence type="ECO:0000256" key="7">
    <source>
        <dbReference type="ARBA" id="ARBA00051538"/>
    </source>
</evidence>
<dbReference type="InterPro" id="IPR042221">
    <property type="entry name" value="Leu/Phe-tRNA_Trfase_N"/>
</dbReference>
<comment type="similarity">
    <text evidence="9 15">Belongs to the L/F-transferase family.</text>
</comment>
<evidence type="ECO:0000256" key="8">
    <source>
        <dbReference type="ARBA" id="ARBA00054043"/>
    </source>
</evidence>
<dbReference type="GO" id="GO:0030163">
    <property type="term" value="P:protein catabolic process"/>
    <property type="evidence" value="ECO:0007669"/>
    <property type="project" value="UniProtKB-UniRule"/>
</dbReference>
<evidence type="ECO:0000256" key="1">
    <source>
        <dbReference type="ARBA" id="ARBA00004496"/>
    </source>
</evidence>
<dbReference type="Proteomes" id="UP000019276">
    <property type="component" value="Unassembled WGS sequence"/>
</dbReference>
<accession>W7QQ15</accession>
<protein>
    <recommendedName>
        <fullName evidence="11 15">Leucyl/phenylalanyl-tRNA--protein transferase</fullName>
        <ecNumber evidence="10 15">2.3.2.6</ecNumber>
    </recommendedName>
    <alternativeName>
        <fullName evidence="12 15">L/F-transferase</fullName>
    </alternativeName>
    <alternativeName>
        <fullName evidence="13 15">Leucyltransferase</fullName>
    </alternativeName>
    <alternativeName>
        <fullName evidence="14 15">Phenyalanyltransferase</fullName>
    </alternativeName>
</protein>
<gene>
    <name evidence="15 16" type="primary">aat</name>
    <name evidence="16" type="ORF">DS2_10237</name>
</gene>
<evidence type="ECO:0000256" key="11">
    <source>
        <dbReference type="ARBA" id="ARBA00074372"/>
    </source>
</evidence>
<dbReference type="FunFam" id="3.30.70.3550:FF:000001">
    <property type="entry name" value="Leucyl/phenylalanyl-tRNA--protein transferase"/>
    <property type="match status" value="1"/>
</dbReference>
<dbReference type="NCBIfam" id="TIGR00667">
    <property type="entry name" value="aat"/>
    <property type="match status" value="1"/>
</dbReference>
<evidence type="ECO:0000256" key="5">
    <source>
        <dbReference type="ARBA" id="ARBA00050607"/>
    </source>
</evidence>
<dbReference type="HAMAP" id="MF_00688">
    <property type="entry name" value="Leu_Phe_trans"/>
    <property type="match status" value="1"/>
</dbReference>
<comment type="function">
    <text evidence="8 15">Functions in the N-end rule pathway of protein degradation where it conjugates Leu, Phe and, less efficiently, Met from aminoacyl-tRNAs to the N-termini of proteins containing an N-terminal arginine or lysine.</text>
</comment>
<dbReference type="Gene3D" id="3.40.630.70">
    <property type="entry name" value="Leucyl/phenylalanyl-tRNA-protein transferase, C-terminal domain"/>
    <property type="match status" value="1"/>
</dbReference>
<dbReference type="Pfam" id="PF03588">
    <property type="entry name" value="Leu_Phe_trans"/>
    <property type="match status" value="1"/>
</dbReference>
<evidence type="ECO:0000256" key="13">
    <source>
        <dbReference type="ARBA" id="ARBA00077165"/>
    </source>
</evidence>
<evidence type="ECO:0000256" key="2">
    <source>
        <dbReference type="ARBA" id="ARBA00022490"/>
    </source>
</evidence>
<evidence type="ECO:0000256" key="6">
    <source>
        <dbReference type="ARBA" id="ARBA00050652"/>
    </source>
</evidence>
<comment type="subcellular location">
    <subcellularLocation>
        <location evidence="1 15">Cytoplasm</location>
    </subcellularLocation>
</comment>
<dbReference type="FunFam" id="3.40.630.70:FF:000001">
    <property type="entry name" value="Leucyl/phenylalanyl-tRNA--protein transferase"/>
    <property type="match status" value="1"/>
</dbReference>
<dbReference type="GO" id="GO:0005737">
    <property type="term" value="C:cytoplasm"/>
    <property type="evidence" value="ECO:0007669"/>
    <property type="project" value="UniProtKB-SubCell"/>
</dbReference>
<proteinExistence type="inferred from homology"/>
<dbReference type="PATRIC" id="fig|1328313.3.peg.2096"/>
<sequence>MRLPATLCFLYRRCPIALYQLDPLQVYFPPAQLALDSPNGLLAIGGDLTPDWLVKAYQNGIFPWFNLGEPILWWSPDPRGVILPAEVHPNKSLRKYLRKAEFSYSVNQAFSQVIQNCATLRQKTDGTWITEEMIQAYIQLHQQGYAHSIEVWQSQKLVGGLYGINIGRLFCGESMFHIVSNASKAAFCCLGQLCRQLEIELIDCQMVNPHLETLGVYQMPREQFLARLPELTQKALDKDAWKARELSNEP</sequence>
<dbReference type="PANTHER" id="PTHR30098:SF2">
    <property type="entry name" value="LEUCYL_PHENYLALANYL-TRNA--PROTEIN TRANSFERASE"/>
    <property type="match status" value="1"/>
</dbReference>
<comment type="catalytic activity">
    <reaction evidence="6 15">
        <text>N-terminal L-arginyl-[protein] + L-leucyl-tRNA(Leu) = N-terminal L-leucyl-L-arginyl-[protein] + tRNA(Leu) + H(+)</text>
        <dbReference type="Rhea" id="RHEA:50416"/>
        <dbReference type="Rhea" id="RHEA-COMP:9613"/>
        <dbReference type="Rhea" id="RHEA-COMP:9622"/>
        <dbReference type="Rhea" id="RHEA-COMP:12672"/>
        <dbReference type="Rhea" id="RHEA-COMP:12673"/>
        <dbReference type="ChEBI" id="CHEBI:15378"/>
        <dbReference type="ChEBI" id="CHEBI:64719"/>
        <dbReference type="ChEBI" id="CHEBI:78442"/>
        <dbReference type="ChEBI" id="CHEBI:78494"/>
        <dbReference type="ChEBI" id="CHEBI:133044"/>
        <dbReference type="EC" id="2.3.2.6"/>
    </reaction>
</comment>
<evidence type="ECO:0000313" key="16">
    <source>
        <dbReference type="EMBL" id="EWH09998.1"/>
    </source>
</evidence>
<comment type="catalytic activity">
    <reaction evidence="5 15">
        <text>L-phenylalanyl-tRNA(Phe) + an N-terminal L-alpha-aminoacyl-[protein] = an N-terminal L-phenylalanyl-L-alpha-aminoacyl-[protein] + tRNA(Phe)</text>
        <dbReference type="Rhea" id="RHEA:43632"/>
        <dbReference type="Rhea" id="RHEA-COMP:9668"/>
        <dbReference type="Rhea" id="RHEA-COMP:9699"/>
        <dbReference type="Rhea" id="RHEA-COMP:10636"/>
        <dbReference type="Rhea" id="RHEA-COMP:10637"/>
        <dbReference type="ChEBI" id="CHEBI:78442"/>
        <dbReference type="ChEBI" id="CHEBI:78531"/>
        <dbReference type="ChEBI" id="CHEBI:78597"/>
        <dbReference type="ChEBI" id="CHEBI:83561"/>
        <dbReference type="EC" id="2.3.2.6"/>
    </reaction>
</comment>
<dbReference type="EC" id="2.3.2.6" evidence="10 15"/>
<evidence type="ECO:0000256" key="4">
    <source>
        <dbReference type="ARBA" id="ARBA00023315"/>
    </source>
</evidence>
<comment type="caution">
    <text evidence="16">The sequence shown here is derived from an EMBL/GenBank/DDBJ whole genome shotgun (WGS) entry which is preliminary data.</text>
</comment>
<evidence type="ECO:0000313" key="17">
    <source>
        <dbReference type="Proteomes" id="UP000019276"/>
    </source>
</evidence>
<dbReference type="InterPro" id="IPR042203">
    <property type="entry name" value="Leu/Phe-tRNA_Trfase_C"/>
</dbReference>
<keyword evidence="3 15" id="KW-0808">Transferase</keyword>
<dbReference type="EMBL" id="ARZY01000017">
    <property type="protein sequence ID" value="EWH09998.1"/>
    <property type="molecule type" value="Genomic_DNA"/>
</dbReference>
<name>W7QQ15_9ALTE</name>
<dbReference type="STRING" id="1328313.DS2_10237"/>
<evidence type="ECO:0000256" key="9">
    <source>
        <dbReference type="ARBA" id="ARBA00061535"/>
    </source>
</evidence>
<evidence type="ECO:0000256" key="15">
    <source>
        <dbReference type="HAMAP-Rule" id="MF_00688"/>
    </source>
</evidence>
<keyword evidence="4 15" id="KW-0012">Acyltransferase</keyword>
<dbReference type="eggNOG" id="COG2360">
    <property type="taxonomic scope" value="Bacteria"/>
</dbReference>
<keyword evidence="2 15" id="KW-0963">Cytoplasm</keyword>
<dbReference type="InterPro" id="IPR016181">
    <property type="entry name" value="Acyl_CoA_acyltransferase"/>
</dbReference>
<evidence type="ECO:0000256" key="10">
    <source>
        <dbReference type="ARBA" id="ARBA00066767"/>
    </source>
</evidence>
<evidence type="ECO:0000256" key="14">
    <source>
        <dbReference type="ARBA" id="ARBA00083640"/>
    </source>
</evidence>